<dbReference type="Pfam" id="PF17763">
    <property type="entry name" value="Asparaginase_C"/>
    <property type="match status" value="1"/>
</dbReference>
<dbReference type="Gene3D" id="3.40.50.1170">
    <property type="entry name" value="L-asparaginase, N-terminal domain"/>
    <property type="match status" value="1"/>
</dbReference>
<evidence type="ECO:0000313" key="12">
    <source>
        <dbReference type="EMBL" id="OZU90089.1"/>
    </source>
</evidence>
<evidence type="ECO:0000259" key="11">
    <source>
        <dbReference type="Pfam" id="PF17763"/>
    </source>
</evidence>
<comment type="catalytic activity">
    <reaction evidence="5">
        <text>L-asparagine + H2O = L-aspartate + NH4(+)</text>
        <dbReference type="Rhea" id="RHEA:21016"/>
        <dbReference type="ChEBI" id="CHEBI:15377"/>
        <dbReference type="ChEBI" id="CHEBI:28938"/>
        <dbReference type="ChEBI" id="CHEBI:29991"/>
        <dbReference type="ChEBI" id="CHEBI:58048"/>
        <dbReference type="EC" id="3.5.1.1"/>
    </reaction>
</comment>
<evidence type="ECO:0000256" key="9">
    <source>
        <dbReference type="PROSITE-ProRule" id="PRU10100"/>
    </source>
</evidence>
<dbReference type="PIRSF" id="PIRSF001220">
    <property type="entry name" value="L-ASNase_gatD"/>
    <property type="match status" value="1"/>
</dbReference>
<evidence type="ECO:0000259" key="10">
    <source>
        <dbReference type="Pfam" id="PF00710"/>
    </source>
</evidence>
<dbReference type="InterPro" id="IPR040919">
    <property type="entry name" value="Asparaginase_C"/>
</dbReference>
<dbReference type="PROSITE" id="PS51732">
    <property type="entry name" value="ASN_GLN_ASE_3"/>
    <property type="match status" value="1"/>
</dbReference>
<dbReference type="GO" id="GO:0004067">
    <property type="term" value="F:asparaginase activity"/>
    <property type="evidence" value="ECO:0007669"/>
    <property type="project" value="UniProtKB-UniRule"/>
</dbReference>
<keyword evidence="4" id="KW-0378">Hydrolase</keyword>
<dbReference type="SUPFAM" id="SSF53774">
    <property type="entry name" value="Glutaminase/Asparaginase"/>
    <property type="match status" value="1"/>
</dbReference>
<dbReference type="AlphaFoldDB" id="A0A265NF48"/>
<evidence type="ECO:0000256" key="2">
    <source>
        <dbReference type="ARBA" id="ARBA00011881"/>
    </source>
</evidence>
<evidence type="ECO:0000256" key="6">
    <source>
        <dbReference type="PIRSR" id="PIRSR001220-1"/>
    </source>
</evidence>
<feature type="active site" evidence="8">
    <location>
        <position position="12"/>
    </location>
</feature>
<dbReference type="RefSeq" id="WP_094883687.1">
    <property type="nucleotide sequence ID" value="NZ_NPMS01000001.1"/>
</dbReference>
<feature type="domain" description="Asparaginase/glutaminase C-terminal" evidence="11">
    <location>
        <begin position="204"/>
        <end position="319"/>
    </location>
</feature>
<dbReference type="EMBL" id="NPMS01000001">
    <property type="protein sequence ID" value="OZU90089.1"/>
    <property type="molecule type" value="Genomic_DNA"/>
</dbReference>
<dbReference type="Gene3D" id="3.40.50.40">
    <property type="match status" value="1"/>
</dbReference>
<dbReference type="PIRSF" id="PIRSF500176">
    <property type="entry name" value="L_ASNase"/>
    <property type="match status" value="1"/>
</dbReference>
<feature type="binding site" evidence="7">
    <location>
        <begin position="86"/>
        <end position="87"/>
    </location>
    <ligand>
        <name>substrate</name>
    </ligand>
</feature>
<evidence type="ECO:0000256" key="8">
    <source>
        <dbReference type="PROSITE-ProRule" id="PRU10099"/>
    </source>
</evidence>
<keyword evidence="13" id="KW-1185">Reference proteome</keyword>
<dbReference type="InterPro" id="IPR037152">
    <property type="entry name" value="L-asparaginase_N_sf"/>
</dbReference>
<dbReference type="Proteomes" id="UP000216498">
    <property type="component" value="Unassembled WGS sequence"/>
</dbReference>
<sequence length="323" mass="35489">MKHILIIHTGGTISMLENKETGEVTTTTTHPLTDTSFHFQEYADIREIIEYDLPSPHITPKHMLGLAKKIRQTISSYDGVVVTHGTDTLEETAYFLDMVLDTEKPVIITGAMRSSNEIGSDALYNLISSVRVAAEDEAAAKGVLVVLNDEIHTAGNVTKTSSSNVATFQSPQFGPIGIVTKDSIIFHHTIISRHFHPVENISQNVFLLKAFAGMDEQILDALHQVKPDGLVIEGLGQGNLPKDTIKPIQRILADQIPVVLVSRCYQGIVQPIYGYEGGGRQLKDMGVIFTNGLTGPKARLKLMIALEETKAFSELKTIFEKEL</sequence>
<evidence type="ECO:0000256" key="5">
    <source>
        <dbReference type="ARBA" id="ARBA00049366"/>
    </source>
</evidence>
<dbReference type="SMART" id="SM00870">
    <property type="entry name" value="Asparaginase"/>
    <property type="match status" value="1"/>
</dbReference>
<evidence type="ECO:0000256" key="4">
    <source>
        <dbReference type="ARBA" id="ARBA00022801"/>
    </source>
</evidence>
<dbReference type="FunFam" id="3.40.50.40:FF:000003">
    <property type="entry name" value="L-asparaginase 2"/>
    <property type="match status" value="1"/>
</dbReference>
<dbReference type="Pfam" id="PF00710">
    <property type="entry name" value="Asparaginase"/>
    <property type="match status" value="1"/>
</dbReference>
<dbReference type="InterPro" id="IPR020827">
    <property type="entry name" value="Asparaginase/glutaminase_AS1"/>
</dbReference>
<dbReference type="PROSITE" id="PS00917">
    <property type="entry name" value="ASN_GLN_ASE_2"/>
    <property type="match status" value="1"/>
</dbReference>
<dbReference type="InterPro" id="IPR036152">
    <property type="entry name" value="Asp/glu_Ase-like_sf"/>
</dbReference>
<dbReference type="PANTHER" id="PTHR11707">
    <property type="entry name" value="L-ASPARAGINASE"/>
    <property type="match status" value="1"/>
</dbReference>
<name>A0A265NF48_9BACI</name>
<dbReference type="GO" id="GO:0006528">
    <property type="term" value="P:asparagine metabolic process"/>
    <property type="evidence" value="ECO:0007669"/>
    <property type="project" value="InterPro"/>
</dbReference>
<evidence type="ECO:0000256" key="3">
    <source>
        <dbReference type="ARBA" id="ARBA00012920"/>
    </source>
</evidence>
<dbReference type="CDD" id="cd08964">
    <property type="entry name" value="L-asparaginase_II"/>
    <property type="match status" value="1"/>
</dbReference>
<dbReference type="InterPro" id="IPR027473">
    <property type="entry name" value="L-asparaginase_C"/>
</dbReference>
<evidence type="ECO:0000313" key="13">
    <source>
        <dbReference type="Proteomes" id="UP000216498"/>
    </source>
</evidence>
<protein>
    <recommendedName>
        <fullName evidence="3">asparaginase</fullName>
        <ecNumber evidence="3">3.5.1.1</ecNumber>
    </recommendedName>
</protein>
<comment type="caution">
    <text evidence="12">The sequence shown here is derived from an EMBL/GenBank/DDBJ whole genome shotgun (WGS) entry which is preliminary data.</text>
</comment>
<dbReference type="InterPro" id="IPR006034">
    <property type="entry name" value="Asparaginase/glutaminase-like"/>
</dbReference>
<dbReference type="InterPro" id="IPR027474">
    <property type="entry name" value="L-asparaginase_N"/>
</dbReference>
<dbReference type="OrthoDB" id="9788068at2"/>
<feature type="active site" evidence="9">
    <location>
        <position position="86"/>
    </location>
</feature>
<dbReference type="PANTHER" id="PTHR11707:SF28">
    <property type="entry name" value="60 KDA LYSOPHOSPHOLIPASE"/>
    <property type="match status" value="1"/>
</dbReference>
<dbReference type="SFLD" id="SFLDS00057">
    <property type="entry name" value="Glutaminase/Asparaginase"/>
    <property type="match status" value="1"/>
</dbReference>
<dbReference type="FunFam" id="3.40.50.1170:FF:000001">
    <property type="entry name" value="L-asparaginase 2"/>
    <property type="match status" value="1"/>
</dbReference>
<dbReference type="PRINTS" id="PR00139">
    <property type="entry name" value="ASNGLNASE"/>
</dbReference>
<feature type="domain" description="L-asparaginase N-terminal" evidence="10">
    <location>
        <begin position="3"/>
        <end position="189"/>
    </location>
</feature>
<organism evidence="12 13">
    <name type="scientific">Virgibacillus indicus</name>
    <dbReference type="NCBI Taxonomy" id="2024554"/>
    <lineage>
        <taxon>Bacteria</taxon>
        <taxon>Bacillati</taxon>
        <taxon>Bacillota</taxon>
        <taxon>Bacilli</taxon>
        <taxon>Bacillales</taxon>
        <taxon>Bacillaceae</taxon>
        <taxon>Virgibacillus</taxon>
    </lineage>
</organism>
<comment type="subunit">
    <text evidence="2">Homotetramer.</text>
</comment>
<accession>A0A265NF48</accession>
<reference evidence="12 13" key="1">
    <citation type="submission" date="2017-08" db="EMBL/GenBank/DDBJ databases">
        <title>Virgibacillus indicus sp. nov. and Virgibacillus profoundi sp. nov, two moderately halophilic bacteria isolated from marine sediment by using the Microfluidic Streak Plate.</title>
        <authorList>
            <person name="Xu B."/>
            <person name="Hu B."/>
            <person name="Wang J."/>
            <person name="Zhu Y."/>
            <person name="Huang L."/>
            <person name="Du W."/>
            <person name="Huang Y."/>
        </authorList>
    </citation>
    <scope>NUCLEOTIDE SEQUENCE [LARGE SCALE GENOMIC DNA]</scope>
    <source>
        <strain evidence="12 13">IO3-P2-C2</strain>
    </source>
</reference>
<proteinExistence type="inferred from homology"/>
<dbReference type="EC" id="3.5.1.1" evidence="3"/>
<dbReference type="InterPro" id="IPR004550">
    <property type="entry name" value="AsnASE_II"/>
</dbReference>
<dbReference type="InterPro" id="IPR027475">
    <property type="entry name" value="Asparaginase/glutaminase_AS2"/>
</dbReference>
<evidence type="ECO:0000256" key="1">
    <source>
        <dbReference type="ARBA" id="ARBA00010518"/>
    </source>
</evidence>
<feature type="binding site" evidence="7">
    <location>
        <position position="55"/>
    </location>
    <ligand>
        <name>substrate</name>
    </ligand>
</feature>
<dbReference type="PROSITE" id="PS00144">
    <property type="entry name" value="ASN_GLN_ASE_1"/>
    <property type="match status" value="1"/>
</dbReference>
<evidence type="ECO:0000256" key="7">
    <source>
        <dbReference type="PIRSR" id="PIRSR001220-2"/>
    </source>
</evidence>
<feature type="active site" description="O-isoaspartyl threonine intermediate" evidence="6">
    <location>
        <position position="12"/>
    </location>
</feature>
<comment type="similarity">
    <text evidence="1">Belongs to the asparaginase 1 family.</text>
</comment>
<gene>
    <name evidence="12" type="ORF">CIL03_02820</name>
</gene>